<dbReference type="InterPro" id="IPR050391">
    <property type="entry name" value="Mito_Metabolite_Transporter"/>
</dbReference>
<sequence length="1133" mass="125575">MQLQGESAASVPALRPALASPGSGLAIPHQPPTARRPGPISVGVQIFHAEGPSALFSGLSATVLRQTLYSTTRMGLYDILKTKWSSRSIAVDGEGNQPKPAIAALPFYKKITAGLIAGAVGAAVGNPADLVMVRMQADGRLPAAERRNYKGVGDAIMQMVWREGVGSLWRGSALTMNRAMMVTASQLATYDQAKEAILGKGWIQDGLLTHVVASFAAGLVAAAVSNSVDVVKTRVMNMKVEMGVAPRYVGAVDCALKTVRAEGPMALYKGFIPTASRQGPFTVVLFVTLEQIPDAFHPRVLLTGRFLICCLVVLLAEAMPMGYSPKIHFRCRASTFRQVCDRLRATFGEEFVNALRLLQLDQFLLMPAFKQNVPLVHILLTKWNVKKQCFVIKGKNIPFTAEEVAMITGLPNRGADFVVGNGRIFGVTANDLRHEIDGMKRSTPLKELLEKFIVYLLSNLFFPLANFRVPSSILTVAENAEEFLMVVMESILSFHIWFLEHSKVVDPLEELSRPRFVRWDSQIMYSEKDVLGLFKEVQIAKEFQGITEQENALIQSEVRSDVQTEEPGRKLIIKVRIPKTSSPPTQTSTPPTQTSPIPTQTSPLPAQSLARTPQSTSPPPDTSSPAHTICTTIAPSSSPPGIAVTRTPQPTATPTHTKTTPPPPIGTSSAEKPTRASSFLDDDRLCLAKDMARLISQNNMLMKKISKLESNSMVLERRVAALQHDLFERKEQDKKVEDVMMFLQVNFPNSFKTENVGDQAEHLSRTPTGDVTNSPHAEEPVVDVEEPAVDVEDPAVNVEAAMLEQVDKIIEMMEENIEEQPSAGIAGRVRQRSQRKRKSVRSPYTTGKRKTRKKIQKEPLHEQKDESPPPQEEKIGMELVVVPEDTQITYVPAPKFLDFPGRNMISEYKCSFIDGCLGRFHDKNDAVYNSGNVVIYISQIDELLTAEYLDNNHVDAAAIILSEKNSLAPGLYQPFLYVSCFHWGYYHTYGYETSKFVAHINKESVQASKVLLVPIIHNGHWTLLSGKLEERKWDFYDSLPKPTHVAICSDVINHLYQDTEHAFDEDIRLWPVRAVEGVPVQSNSVDCGVFVCKYMEAAIQPEALVWLDQQHWAANMPKYRAELAYAILCATIK</sequence>
<reference evidence="18 19" key="1">
    <citation type="journal article" date="2024" name="Plant Biotechnol. J.">
        <title>Dendrobium thyrsiflorum genome and its molecular insights into genes involved in important horticultural traits.</title>
        <authorList>
            <person name="Chen B."/>
            <person name="Wang J.Y."/>
            <person name="Zheng P.J."/>
            <person name="Li K.L."/>
            <person name="Liang Y.M."/>
            <person name="Chen X.F."/>
            <person name="Zhang C."/>
            <person name="Zhao X."/>
            <person name="He X."/>
            <person name="Zhang G.Q."/>
            <person name="Liu Z.J."/>
            <person name="Xu Q."/>
        </authorList>
    </citation>
    <scope>NUCLEOTIDE SEQUENCE [LARGE SCALE GENOMIC DNA]</scope>
    <source>
        <strain evidence="18">GZMU011</strain>
    </source>
</reference>
<keyword evidence="6 13" id="KW-0812">Transmembrane</keyword>
<comment type="similarity">
    <text evidence="3">Belongs to the mitochondrial carrier (TC 2.A.29) family.</text>
</comment>
<organism evidence="18 19">
    <name type="scientific">Dendrobium thyrsiflorum</name>
    <name type="common">Pinecone-like raceme dendrobium</name>
    <name type="synonym">Orchid</name>
    <dbReference type="NCBI Taxonomy" id="117978"/>
    <lineage>
        <taxon>Eukaryota</taxon>
        <taxon>Viridiplantae</taxon>
        <taxon>Streptophyta</taxon>
        <taxon>Embryophyta</taxon>
        <taxon>Tracheophyta</taxon>
        <taxon>Spermatophyta</taxon>
        <taxon>Magnoliopsida</taxon>
        <taxon>Liliopsida</taxon>
        <taxon>Asparagales</taxon>
        <taxon>Orchidaceae</taxon>
        <taxon>Epidendroideae</taxon>
        <taxon>Malaxideae</taxon>
        <taxon>Dendrobiinae</taxon>
        <taxon>Dendrobium</taxon>
    </lineage>
</organism>
<feature type="repeat" description="Solcar" evidence="13">
    <location>
        <begin position="105"/>
        <end position="196"/>
    </location>
</feature>
<feature type="compositionally biased region" description="Low complexity" evidence="15">
    <location>
        <begin position="578"/>
        <end position="603"/>
    </location>
</feature>
<keyword evidence="11" id="KW-0496">Mitochondrion</keyword>
<evidence type="ECO:0000256" key="8">
    <source>
        <dbReference type="ARBA" id="ARBA00022801"/>
    </source>
</evidence>
<evidence type="ECO:0000256" key="1">
    <source>
        <dbReference type="ARBA" id="ARBA00004448"/>
    </source>
</evidence>
<dbReference type="Proteomes" id="UP001552299">
    <property type="component" value="Unassembled WGS sequence"/>
</dbReference>
<feature type="repeat" description="Solcar" evidence="13">
    <location>
        <begin position="205"/>
        <end position="295"/>
    </location>
</feature>
<dbReference type="InterPro" id="IPR003653">
    <property type="entry name" value="Peptidase_C48_C"/>
</dbReference>
<feature type="region of interest" description="Disordered" evidence="15">
    <location>
        <begin position="821"/>
        <end position="874"/>
    </location>
</feature>
<dbReference type="AlphaFoldDB" id="A0ABD0U7D4"/>
<evidence type="ECO:0000256" key="5">
    <source>
        <dbReference type="ARBA" id="ARBA00022670"/>
    </source>
</evidence>
<feature type="repeat" description="Solcar" evidence="13">
    <location>
        <begin position="11"/>
        <end position="83"/>
    </location>
</feature>
<keyword evidence="5" id="KW-0645">Protease</keyword>
<evidence type="ECO:0000256" key="15">
    <source>
        <dbReference type="SAM" id="MobiDB-lite"/>
    </source>
</evidence>
<protein>
    <recommendedName>
        <fullName evidence="17">Ubiquitin-like protease family profile domain-containing protein</fullName>
    </recommendedName>
</protein>
<dbReference type="Pfam" id="PF00153">
    <property type="entry name" value="Mito_carr"/>
    <property type="match status" value="3"/>
</dbReference>
<dbReference type="InterPro" id="IPR023395">
    <property type="entry name" value="MCP_dom_sf"/>
</dbReference>
<feature type="compositionally biased region" description="Basic residues" evidence="15">
    <location>
        <begin position="829"/>
        <end position="840"/>
    </location>
</feature>
<dbReference type="Gene3D" id="3.40.395.10">
    <property type="entry name" value="Adenoviral Proteinase, Chain A"/>
    <property type="match status" value="1"/>
</dbReference>
<evidence type="ECO:0000313" key="19">
    <source>
        <dbReference type="Proteomes" id="UP001552299"/>
    </source>
</evidence>
<accession>A0ABD0U7D4</accession>
<dbReference type="SUPFAM" id="SSF103506">
    <property type="entry name" value="Mitochondrial carrier"/>
    <property type="match status" value="1"/>
</dbReference>
<dbReference type="GO" id="GO:0008233">
    <property type="term" value="F:peptidase activity"/>
    <property type="evidence" value="ECO:0007669"/>
    <property type="project" value="UniProtKB-KW"/>
</dbReference>
<evidence type="ECO:0000256" key="6">
    <source>
        <dbReference type="ARBA" id="ARBA00022692"/>
    </source>
</evidence>
<keyword evidence="12 13" id="KW-0472">Membrane</keyword>
<evidence type="ECO:0000256" key="10">
    <source>
        <dbReference type="ARBA" id="ARBA00023016"/>
    </source>
</evidence>
<feature type="region of interest" description="Disordered" evidence="15">
    <location>
        <begin position="755"/>
        <end position="778"/>
    </location>
</feature>
<keyword evidence="14" id="KW-0175">Coiled coil</keyword>
<evidence type="ECO:0000259" key="17">
    <source>
        <dbReference type="PROSITE" id="PS50600"/>
    </source>
</evidence>
<evidence type="ECO:0000256" key="12">
    <source>
        <dbReference type="ARBA" id="ARBA00023136"/>
    </source>
</evidence>
<evidence type="ECO:0000256" key="7">
    <source>
        <dbReference type="ARBA" id="ARBA00022737"/>
    </source>
</evidence>
<feature type="compositionally biased region" description="Basic and acidic residues" evidence="15">
    <location>
        <begin position="558"/>
        <end position="569"/>
    </location>
</feature>
<evidence type="ECO:0000256" key="2">
    <source>
        <dbReference type="ARBA" id="ARBA00005234"/>
    </source>
</evidence>
<evidence type="ECO:0000256" key="4">
    <source>
        <dbReference type="ARBA" id="ARBA00022448"/>
    </source>
</evidence>
<evidence type="ECO:0000256" key="16">
    <source>
        <dbReference type="SAM" id="Phobius"/>
    </source>
</evidence>
<keyword evidence="4" id="KW-0813">Transport</keyword>
<feature type="domain" description="Ubiquitin-like protease family profile" evidence="17">
    <location>
        <begin position="933"/>
        <end position="1098"/>
    </location>
</feature>
<dbReference type="InterPro" id="IPR038765">
    <property type="entry name" value="Papain-like_cys_pep_sf"/>
</dbReference>
<feature type="compositionally biased region" description="Polar residues" evidence="15">
    <location>
        <begin position="765"/>
        <end position="775"/>
    </location>
</feature>
<keyword evidence="10" id="KW-0346">Stress response</keyword>
<evidence type="ECO:0000256" key="13">
    <source>
        <dbReference type="PROSITE-ProRule" id="PRU00282"/>
    </source>
</evidence>
<dbReference type="GO" id="GO:0006508">
    <property type="term" value="P:proteolysis"/>
    <property type="evidence" value="ECO:0007669"/>
    <property type="project" value="UniProtKB-KW"/>
</dbReference>
<dbReference type="FunFam" id="1.50.40.10:FF:000030">
    <property type="entry name" value="Mitochondrial uncoupling protein 5"/>
    <property type="match status" value="1"/>
</dbReference>
<gene>
    <name evidence="18" type="ORF">M5K25_023131</name>
</gene>
<keyword evidence="19" id="KW-1185">Reference proteome</keyword>
<dbReference type="GO" id="GO:0006839">
    <property type="term" value="P:mitochondrial transport"/>
    <property type="evidence" value="ECO:0007669"/>
    <property type="project" value="UniProtKB-ARBA"/>
</dbReference>
<feature type="compositionally biased region" description="Polar residues" evidence="15">
    <location>
        <begin position="668"/>
        <end position="677"/>
    </location>
</feature>
<dbReference type="GO" id="GO:0005743">
    <property type="term" value="C:mitochondrial inner membrane"/>
    <property type="evidence" value="ECO:0007669"/>
    <property type="project" value="UniProtKB-SubCell"/>
</dbReference>
<keyword evidence="9 16" id="KW-1133">Transmembrane helix</keyword>
<evidence type="ECO:0000256" key="14">
    <source>
        <dbReference type="SAM" id="Coils"/>
    </source>
</evidence>
<name>A0ABD0U7D4_DENTH</name>
<dbReference type="EMBL" id="JANQDX010000017">
    <property type="protein sequence ID" value="KAL0908627.1"/>
    <property type="molecule type" value="Genomic_DNA"/>
</dbReference>
<feature type="transmembrane region" description="Helical" evidence="16">
    <location>
        <begin position="296"/>
        <end position="316"/>
    </location>
</feature>
<evidence type="ECO:0000256" key="3">
    <source>
        <dbReference type="ARBA" id="ARBA00006375"/>
    </source>
</evidence>
<dbReference type="GO" id="GO:0005310">
    <property type="term" value="F:dicarboxylic acid transmembrane transporter activity"/>
    <property type="evidence" value="ECO:0007669"/>
    <property type="project" value="UniProtKB-ARBA"/>
</dbReference>
<feature type="coiled-coil region" evidence="14">
    <location>
        <begin position="691"/>
        <end position="725"/>
    </location>
</feature>
<dbReference type="InterPro" id="IPR018108">
    <property type="entry name" value="MCP_transmembrane"/>
</dbReference>
<evidence type="ECO:0000256" key="11">
    <source>
        <dbReference type="ARBA" id="ARBA00023128"/>
    </source>
</evidence>
<dbReference type="PROSITE" id="PS50600">
    <property type="entry name" value="ULP_PROTEASE"/>
    <property type="match status" value="1"/>
</dbReference>
<feature type="region of interest" description="Disordered" evidence="15">
    <location>
        <begin position="558"/>
        <end position="677"/>
    </location>
</feature>
<feature type="compositionally biased region" description="Basic and acidic residues" evidence="15">
    <location>
        <begin position="856"/>
        <end position="874"/>
    </location>
</feature>
<dbReference type="Gene3D" id="1.50.40.10">
    <property type="entry name" value="Mitochondrial carrier domain"/>
    <property type="match status" value="1"/>
</dbReference>
<keyword evidence="7" id="KW-0677">Repeat</keyword>
<comment type="subcellular location">
    <subcellularLocation>
        <location evidence="1">Mitochondrion inner membrane</location>
        <topology evidence="1">Multi-pass membrane protein</topology>
    </subcellularLocation>
</comment>
<feature type="compositionally biased region" description="Low complexity" evidence="15">
    <location>
        <begin position="645"/>
        <end position="659"/>
    </location>
</feature>
<proteinExistence type="inferred from homology"/>
<dbReference type="SUPFAM" id="SSF54001">
    <property type="entry name" value="Cysteine proteinases"/>
    <property type="match status" value="1"/>
</dbReference>
<evidence type="ECO:0000313" key="18">
    <source>
        <dbReference type="EMBL" id="KAL0908627.1"/>
    </source>
</evidence>
<dbReference type="PROSITE" id="PS50920">
    <property type="entry name" value="SOLCAR"/>
    <property type="match status" value="3"/>
</dbReference>
<evidence type="ECO:0000256" key="9">
    <source>
        <dbReference type="ARBA" id="ARBA00022989"/>
    </source>
</evidence>
<comment type="caution">
    <text evidence="18">The sequence shown here is derived from an EMBL/GenBank/DDBJ whole genome shotgun (WGS) entry which is preliminary data.</text>
</comment>
<dbReference type="PANTHER" id="PTHR45618">
    <property type="entry name" value="MITOCHONDRIAL DICARBOXYLATE CARRIER-RELATED"/>
    <property type="match status" value="1"/>
</dbReference>
<keyword evidence="8" id="KW-0378">Hydrolase</keyword>
<dbReference type="Pfam" id="PF02902">
    <property type="entry name" value="Peptidase_C48"/>
    <property type="match status" value="1"/>
</dbReference>
<comment type="similarity">
    <text evidence="2">Belongs to the peptidase C48 family.</text>
</comment>